<comment type="subcellular location">
    <subcellularLocation>
        <location evidence="1">Cell envelope</location>
    </subcellularLocation>
</comment>
<proteinExistence type="inferred from homology"/>
<dbReference type="AlphaFoldDB" id="A0A2V4BPL3"/>
<comment type="similarity">
    <text evidence="2">Belongs to the LppX/LprAFG lipoprotein family.</text>
</comment>
<dbReference type="GO" id="GO:0030313">
    <property type="term" value="C:cell envelope"/>
    <property type="evidence" value="ECO:0007669"/>
    <property type="project" value="UniProtKB-SubCell"/>
</dbReference>
<dbReference type="OrthoDB" id="3635284at2"/>
<protein>
    <submittedName>
        <fullName evidence="4">Uncharacterized protein</fullName>
    </submittedName>
</protein>
<dbReference type="Pfam" id="PF07161">
    <property type="entry name" value="LppX_LprAFG"/>
    <property type="match status" value="1"/>
</dbReference>
<keyword evidence="3" id="KW-1003">Cell membrane</keyword>
<dbReference type="InterPro" id="IPR009830">
    <property type="entry name" value="LppX/LprAFG"/>
</dbReference>
<dbReference type="RefSeq" id="WP_112280566.1">
    <property type="nucleotide sequence ID" value="NZ_MASW01000001.1"/>
</dbReference>
<dbReference type="Gene3D" id="2.50.20.20">
    <property type="match status" value="1"/>
</dbReference>
<dbReference type="EMBL" id="MASW01000001">
    <property type="protein sequence ID" value="PXY32543.1"/>
    <property type="molecule type" value="Genomic_DNA"/>
</dbReference>
<gene>
    <name evidence="4" type="ORF">BAY60_09845</name>
</gene>
<keyword evidence="5" id="KW-1185">Reference proteome</keyword>
<organism evidence="4 5">
    <name type="scientific">Prauserella muralis</name>
    <dbReference type="NCBI Taxonomy" id="588067"/>
    <lineage>
        <taxon>Bacteria</taxon>
        <taxon>Bacillati</taxon>
        <taxon>Actinomycetota</taxon>
        <taxon>Actinomycetes</taxon>
        <taxon>Pseudonocardiales</taxon>
        <taxon>Pseudonocardiaceae</taxon>
        <taxon>Prauserella</taxon>
    </lineage>
</organism>
<dbReference type="Proteomes" id="UP000249915">
    <property type="component" value="Unassembled WGS sequence"/>
</dbReference>
<dbReference type="InterPro" id="IPR029046">
    <property type="entry name" value="LolA/LolB/LppX"/>
</dbReference>
<evidence type="ECO:0000256" key="2">
    <source>
        <dbReference type="ARBA" id="ARBA00009194"/>
    </source>
</evidence>
<accession>A0A2V4BPL3</accession>
<evidence type="ECO:0000256" key="3">
    <source>
        <dbReference type="ARBA" id="ARBA00022475"/>
    </source>
</evidence>
<keyword evidence="3" id="KW-0472">Membrane</keyword>
<evidence type="ECO:0000313" key="4">
    <source>
        <dbReference type="EMBL" id="PXY32543.1"/>
    </source>
</evidence>
<comment type="caution">
    <text evidence="4">The sequence shown here is derived from an EMBL/GenBank/DDBJ whole genome shotgun (WGS) entry which is preliminary data.</text>
</comment>
<dbReference type="CDD" id="cd16334">
    <property type="entry name" value="LppX-like"/>
    <property type="match status" value="1"/>
</dbReference>
<evidence type="ECO:0000256" key="1">
    <source>
        <dbReference type="ARBA" id="ARBA00004196"/>
    </source>
</evidence>
<evidence type="ECO:0000313" key="5">
    <source>
        <dbReference type="Proteomes" id="UP000249915"/>
    </source>
</evidence>
<sequence length="233" mass="25479">MVFRRTALLLVVILGLLGGCASSPDATGPMPEGKALLDASAATLRDLHTVRFEAKANGALPGLSIRTVSGVASRDGGRYGYARGEADVQEHTDRVQYDFLLSGDRVRLTDPEGRDTQREVAEQFSPARLLDPERGLYQLLAHARNVRTETREELHDVPAYRVAGQLSRDVVSSVIPGVHDDVDVKFWVGAGAQRTLLRLWLQVPPQQKNQGAVMLELALTDHNRPVSATPVRD</sequence>
<reference evidence="4 5" key="1">
    <citation type="submission" date="2016-07" db="EMBL/GenBank/DDBJ databases">
        <title>Draft genome sequence of Prauserella muralis DSM 45305, isolated from a mould-covered wall in an indoor environment.</title>
        <authorList>
            <person name="Ruckert C."/>
            <person name="Albersmeier A."/>
            <person name="Jiang C.-L."/>
            <person name="Jiang Y."/>
            <person name="Kalinowski J."/>
            <person name="Schneider O."/>
            <person name="Winkler A."/>
            <person name="Zotchev S.B."/>
        </authorList>
    </citation>
    <scope>NUCLEOTIDE SEQUENCE [LARGE SCALE GENOMIC DNA]</scope>
    <source>
        <strain evidence="4 5">DSM 45305</strain>
    </source>
</reference>
<dbReference type="SUPFAM" id="SSF89392">
    <property type="entry name" value="Prokaryotic lipoproteins and lipoprotein localization factors"/>
    <property type="match status" value="1"/>
</dbReference>
<dbReference type="PROSITE" id="PS51257">
    <property type="entry name" value="PROKAR_LIPOPROTEIN"/>
    <property type="match status" value="1"/>
</dbReference>
<name>A0A2V4BPL3_9PSEU</name>